<dbReference type="EMBL" id="JAQQBS010001422">
    <property type="protein sequence ID" value="KAK0165519.1"/>
    <property type="molecule type" value="Genomic_DNA"/>
</dbReference>
<protein>
    <submittedName>
        <fullName evidence="1">Uncharacterized protein</fullName>
    </submittedName>
</protein>
<evidence type="ECO:0000313" key="2">
    <source>
        <dbReference type="Proteomes" id="UP001168990"/>
    </source>
</evidence>
<sequence>MPKFCDRCCNPMNLENHKIQTSLRKCSACYKKLLNLKTVNDSDKSETEILESFEYEKDVRSHPIDVDDSQVNTLTGPGFRGFTIFMSYGTPLNFIPGQMIWEQDKSNEPIEFLG</sequence>
<organism evidence="1 2">
    <name type="scientific">Microctonus aethiopoides</name>
    <dbReference type="NCBI Taxonomy" id="144406"/>
    <lineage>
        <taxon>Eukaryota</taxon>
        <taxon>Metazoa</taxon>
        <taxon>Ecdysozoa</taxon>
        <taxon>Arthropoda</taxon>
        <taxon>Hexapoda</taxon>
        <taxon>Insecta</taxon>
        <taxon>Pterygota</taxon>
        <taxon>Neoptera</taxon>
        <taxon>Endopterygota</taxon>
        <taxon>Hymenoptera</taxon>
        <taxon>Apocrita</taxon>
        <taxon>Ichneumonoidea</taxon>
        <taxon>Braconidae</taxon>
        <taxon>Euphorinae</taxon>
        <taxon>Microctonus</taxon>
    </lineage>
</organism>
<dbReference type="AlphaFoldDB" id="A0AA39KL69"/>
<accession>A0AA39KL69</accession>
<keyword evidence="2" id="KW-1185">Reference proteome</keyword>
<gene>
    <name evidence="1" type="ORF">PV328_004026</name>
</gene>
<proteinExistence type="predicted"/>
<evidence type="ECO:0000313" key="1">
    <source>
        <dbReference type="EMBL" id="KAK0165519.1"/>
    </source>
</evidence>
<name>A0AA39KL69_9HYME</name>
<comment type="caution">
    <text evidence="1">The sequence shown here is derived from an EMBL/GenBank/DDBJ whole genome shotgun (WGS) entry which is preliminary data.</text>
</comment>
<reference evidence="1" key="2">
    <citation type="submission" date="2023-03" db="EMBL/GenBank/DDBJ databases">
        <authorList>
            <person name="Inwood S.N."/>
            <person name="Skelly J.G."/>
            <person name="Guhlin J."/>
            <person name="Harrop T.W.R."/>
            <person name="Goldson S.G."/>
            <person name="Dearden P.K."/>
        </authorList>
    </citation>
    <scope>NUCLEOTIDE SEQUENCE</scope>
    <source>
        <strain evidence="1">Irish</strain>
        <tissue evidence="1">Whole body</tissue>
    </source>
</reference>
<reference evidence="1" key="1">
    <citation type="journal article" date="2023" name="bioRxiv">
        <title>Scaffold-level genome assemblies of two parasitoid biocontrol wasps reveal the parthenogenesis mechanism and an associated novel virus.</title>
        <authorList>
            <person name="Inwood S."/>
            <person name="Skelly J."/>
            <person name="Guhlin J."/>
            <person name="Harrop T."/>
            <person name="Goldson S."/>
            <person name="Dearden P."/>
        </authorList>
    </citation>
    <scope>NUCLEOTIDE SEQUENCE</scope>
    <source>
        <strain evidence="1">Irish</strain>
        <tissue evidence="1">Whole body</tissue>
    </source>
</reference>
<dbReference type="Proteomes" id="UP001168990">
    <property type="component" value="Unassembled WGS sequence"/>
</dbReference>